<dbReference type="AlphaFoldDB" id="A0A226DMM3"/>
<protein>
    <submittedName>
        <fullName evidence="3">Uncharacterized protein</fullName>
    </submittedName>
</protein>
<keyword evidence="2" id="KW-0732">Signal</keyword>
<dbReference type="Proteomes" id="UP000198287">
    <property type="component" value="Unassembled WGS sequence"/>
</dbReference>
<evidence type="ECO:0000313" key="3">
    <source>
        <dbReference type="EMBL" id="OXA45466.1"/>
    </source>
</evidence>
<dbReference type="PROSITE" id="PS51257">
    <property type="entry name" value="PROKAR_LIPOPROTEIN"/>
    <property type="match status" value="1"/>
</dbReference>
<proteinExistence type="predicted"/>
<evidence type="ECO:0000313" key="4">
    <source>
        <dbReference type="Proteomes" id="UP000198287"/>
    </source>
</evidence>
<dbReference type="EMBL" id="LNIX01000017">
    <property type="protein sequence ID" value="OXA45466.1"/>
    <property type="molecule type" value="Genomic_DNA"/>
</dbReference>
<feature type="compositionally biased region" description="Low complexity" evidence="1">
    <location>
        <begin position="29"/>
        <end position="45"/>
    </location>
</feature>
<name>A0A226DMM3_FOLCA</name>
<accession>A0A226DMM3</accession>
<dbReference type="OrthoDB" id="10399973at2759"/>
<feature type="compositionally biased region" description="Low complexity" evidence="1">
    <location>
        <begin position="70"/>
        <end position="98"/>
    </location>
</feature>
<keyword evidence="4" id="KW-1185">Reference proteome</keyword>
<comment type="caution">
    <text evidence="3">The sequence shown here is derived from an EMBL/GenBank/DDBJ whole genome shotgun (WGS) entry which is preliminary data.</text>
</comment>
<feature type="signal peptide" evidence="2">
    <location>
        <begin position="1"/>
        <end position="20"/>
    </location>
</feature>
<evidence type="ECO:0000256" key="1">
    <source>
        <dbReference type="SAM" id="MobiDB-lite"/>
    </source>
</evidence>
<sequence length="387" mass="39948">MRWSTVLFLVVGCLVGLACANPLSRSRRQATSTTTEKSTTGKNATSGEDDIVDVLRALNLPDDFADTKKPTPTTTTVGTTPTTTAKSITTTTTASTPKAEAKVGSGDTNSIDSSQSRVARQYFMTGNAMLDKVMNCPCQKDQLDSMGVNGVPYSNQPNPAIYRDPPYGPDALGPGDVIATNLKSVGGTTGNVFGQLIRLMLGLPNLALSLLKPLVVGAADTLAQTTDAAAGVTQQAAKTLPVSPAIVDKCTTRPHGKISAVRSGAVVLKKLLETVGDVTGGLLHVLSNLVASLAAAKTSLSGTLPFAFDILGDVSGRVSQTVGTAVDWVAGTKEILASGVVQAAKTGGNLFSGLVEGTKGFSTGLLEGIKYGVNDETPPPSEQAWRR</sequence>
<organism evidence="3 4">
    <name type="scientific">Folsomia candida</name>
    <name type="common">Springtail</name>
    <dbReference type="NCBI Taxonomy" id="158441"/>
    <lineage>
        <taxon>Eukaryota</taxon>
        <taxon>Metazoa</taxon>
        <taxon>Ecdysozoa</taxon>
        <taxon>Arthropoda</taxon>
        <taxon>Hexapoda</taxon>
        <taxon>Collembola</taxon>
        <taxon>Entomobryomorpha</taxon>
        <taxon>Isotomoidea</taxon>
        <taxon>Isotomidae</taxon>
        <taxon>Proisotominae</taxon>
        <taxon>Folsomia</taxon>
    </lineage>
</organism>
<gene>
    <name evidence="3" type="ORF">Fcan01_19525</name>
</gene>
<feature type="chain" id="PRO_5013098825" evidence="2">
    <location>
        <begin position="21"/>
        <end position="387"/>
    </location>
</feature>
<feature type="region of interest" description="Disordered" evidence="1">
    <location>
        <begin position="25"/>
        <end position="50"/>
    </location>
</feature>
<reference evidence="3 4" key="1">
    <citation type="submission" date="2015-12" db="EMBL/GenBank/DDBJ databases">
        <title>The genome of Folsomia candida.</title>
        <authorList>
            <person name="Faddeeva A."/>
            <person name="Derks M.F."/>
            <person name="Anvar Y."/>
            <person name="Smit S."/>
            <person name="Van Straalen N."/>
            <person name="Roelofs D."/>
        </authorList>
    </citation>
    <scope>NUCLEOTIDE SEQUENCE [LARGE SCALE GENOMIC DNA]</scope>
    <source>
        <strain evidence="3 4">VU population</strain>
        <tissue evidence="3">Whole body</tissue>
    </source>
</reference>
<feature type="region of interest" description="Disordered" evidence="1">
    <location>
        <begin position="62"/>
        <end position="112"/>
    </location>
</feature>
<evidence type="ECO:0000256" key="2">
    <source>
        <dbReference type="SAM" id="SignalP"/>
    </source>
</evidence>